<feature type="region of interest" description="Disordered" evidence="1">
    <location>
        <begin position="230"/>
        <end position="265"/>
    </location>
</feature>
<proteinExistence type="predicted"/>
<feature type="compositionally biased region" description="Polar residues" evidence="1">
    <location>
        <begin position="283"/>
        <end position="304"/>
    </location>
</feature>
<evidence type="ECO:0000313" key="3">
    <source>
        <dbReference type="Proteomes" id="UP001213000"/>
    </source>
</evidence>
<dbReference type="CDD" id="cd21037">
    <property type="entry name" value="MLKL_NTD"/>
    <property type="match status" value="1"/>
</dbReference>
<feature type="region of interest" description="Disordered" evidence="1">
    <location>
        <begin position="149"/>
        <end position="180"/>
    </location>
</feature>
<keyword evidence="3" id="KW-1185">Reference proteome</keyword>
<accession>A0AAD5VT34</accession>
<dbReference type="AlphaFoldDB" id="A0AAD5VT34"/>
<protein>
    <submittedName>
        <fullName evidence="2">Uncharacterized protein</fullName>
    </submittedName>
</protein>
<evidence type="ECO:0000313" key="2">
    <source>
        <dbReference type="EMBL" id="KAJ3569026.1"/>
    </source>
</evidence>
<reference evidence="2" key="1">
    <citation type="submission" date="2022-07" db="EMBL/GenBank/DDBJ databases">
        <title>Genome Sequence of Leucocoprinus birnbaumii.</title>
        <authorList>
            <person name="Buettner E."/>
        </authorList>
    </citation>
    <scope>NUCLEOTIDE SEQUENCE</scope>
    <source>
        <strain evidence="2">VT141</strain>
    </source>
</reference>
<gene>
    <name evidence="2" type="ORF">NP233_g5331</name>
</gene>
<dbReference type="EMBL" id="JANIEX010000311">
    <property type="protein sequence ID" value="KAJ3569026.1"/>
    <property type="molecule type" value="Genomic_DNA"/>
</dbReference>
<feature type="compositionally biased region" description="Low complexity" evidence="1">
    <location>
        <begin position="165"/>
        <end position="180"/>
    </location>
</feature>
<feature type="compositionally biased region" description="Basic residues" evidence="1">
    <location>
        <begin position="236"/>
        <end position="245"/>
    </location>
</feature>
<feature type="compositionally biased region" description="Basic and acidic residues" evidence="1">
    <location>
        <begin position="311"/>
        <end position="320"/>
    </location>
</feature>
<name>A0AAD5VT34_9AGAR</name>
<feature type="region of interest" description="Disordered" evidence="1">
    <location>
        <begin position="107"/>
        <end position="134"/>
    </location>
</feature>
<evidence type="ECO:0000256" key="1">
    <source>
        <dbReference type="SAM" id="MobiDB-lite"/>
    </source>
</evidence>
<feature type="compositionally biased region" description="Basic and acidic residues" evidence="1">
    <location>
        <begin position="107"/>
        <end position="119"/>
    </location>
</feature>
<sequence length="320" mass="34857">MAHSIDIDVQNISGHCAGLRVHKKKARTLDQKCVELVKVYQTILDNTGSLDVHQIEAALSRTVDFSRQWSNKSFFRQLISQRKIARGIACALKDICDALEVLRAEQSKVHPSTSERHTSFSDVLPPPQAPKQRSIPLPLVSQHSLPNMTSAATIPRSSPRHESRSSTLSSTITGSFSSPQAPSAISLSALSLHSIPGHDSPNTLLLLHTPRATTISRPSPLQYPLAAASTAGPVRPKPHRHHTLPSHHDASLSNSEGAGSHHAAPTGQSYWWSAIRILKDSQNSVSLPSSETSRSSHPASATKTKNQRPKLKIEIPVRRK</sequence>
<feature type="region of interest" description="Disordered" evidence="1">
    <location>
        <begin position="283"/>
        <end position="320"/>
    </location>
</feature>
<organism evidence="2 3">
    <name type="scientific">Leucocoprinus birnbaumii</name>
    <dbReference type="NCBI Taxonomy" id="56174"/>
    <lineage>
        <taxon>Eukaryota</taxon>
        <taxon>Fungi</taxon>
        <taxon>Dikarya</taxon>
        <taxon>Basidiomycota</taxon>
        <taxon>Agaricomycotina</taxon>
        <taxon>Agaricomycetes</taxon>
        <taxon>Agaricomycetidae</taxon>
        <taxon>Agaricales</taxon>
        <taxon>Agaricineae</taxon>
        <taxon>Agaricaceae</taxon>
        <taxon>Leucocoprinus</taxon>
    </lineage>
</organism>
<comment type="caution">
    <text evidence="2">The sequence shown here is derived from an EMBL/GenBank/DDBJ whole genome shotgun (WGS) entry which is preliminary data.</text>
</comment>
<dbReference type="InterPro" id="IPR059179">
    <property type="entry name" value="MLKL-like_MCAfunc"/>
</dbReference>
<dbReference type="Proteomes" id="UP001213000">
    <property type="component" value="Unassembled WGS sequence"/>
</dbReference>